<dbReference type="SUPFAM" id="SSF55961">
    <property type="entry name" value="Bet v1-like"/>
    <property type="match status" value="1"/>
</dbReference>
<dbReference type="GO" id="GO:0005829">
    <property type="term" value="C:cytosol"/>
    <property type="evidence" value="ECO:0007669"/>
    <property type="project" value="TreeGrafter"/>
</dbReference>
<dbReference type="CDD" id="cd08892">
    <property type="entry name" value="SRPBCC_Aha1"/>
    <property type="match status" value="1"/>
</dbReference>
<evidence type="ECO:0000256" key="1">
    <source>
        <dbReference type="ARBA" id="ARBA00006817"/>
    </source>
</evidence>
<sequence length="357" mass="38585">MAKFDEKDPRWLVQDMGESGRNVNNWHWMERDCTEWSKERLGELLAGIQLTGPPAAARTLKLESMAGDAFLNIRKNKLIPSYDLEVRVSWAGELTDGDGKVVGSGTGKLHLPHIGDDNHDEDPEIRIVTDTNSSDAERLKQAIHAAGKKPVLAAVHKFVAELRAGGPALAEAEAEAANGGADGGAGGARPKLSSAAEVEREKAAKAAKEKAEKEKSKGGGKTISITAKFHCRPQDIFECFTVQGRVCAFTQAPASVQPTPGGAFSWYGGSISGTFTELAAPGRIAMTWRFNTWPEDCFSKVVIDITEPEPGNTVVKIKQTEVPAADKFGHEDTVDVTERGWHSQVLTRIRHVFGYGA</sequence>
<evidence type="ECO:0000259" key="3">
    <source>
        <dbReference type="SMART" id="SM01000"/>
    </source>
</evidence>
<dbReference type="Pfam" id="PF09229">
    <property type="entry name" value="Aha1_N"/>
    <property type="match status" value="1"/>
</dbReference>
<feature type="region of interest" description="Disordered" evidence="2">
    <location>
        <begin position="178"/>
        <end position="218"/>
    </location>
</feature>
<dbReference type="GO" id="GO:0051087">
    <property type="term" value="F:protein-folding chaperone binding"/>
    <property type="evidence" value="ECO:0007669"/>
    <property type="project" value="InterPro"/>
</dbReference>
<comment type="caution">
    <text evidence="4">The sequence shown here is derived from an EMBL/GenBank/DDBJ whole genome shotgun (WGS) entry which is preliminary data.</text>
</comment>
<reference evidence="4" key="1">
    <citation type="journal article" date="2020" name="bioRxiv">
        <title>Comparative genomics of Chlamydomonas.</title>
        <authorList>
            <person name="Craig R.J."/>
            <person name="Hasan A.R."/>
            <person name="Ness R.W."/>
            <person name="Keightley P.D."/>
        </authorList>
    </citation>
    <scope>NUCLEOTIDE SEQUENCE</scope>
    <source>
        <strain evidence="4">SAG 7.73</strain>
    </source>
</reference>
<feature type="domain" description="Activator of Hsp90 ATPase AHSA1-like N-terminal" evidence="3">
    <location>
        <begin position="30"/>
        <end position="163"/>
    </location>
</feature>
<gene>
    <name evidence="4" type="ORF">HXX76_006300</name>
</gene>
<feature type="compositionally biased region" description="Basic and acidic residues" evidence="2">
    <location>
        <begin position="197"/>
        <end position="217"/>
    </location>
</feature>
<dbReference type="InterPro" id="IPR013538">
    <property type="entry name" value="ASHA1/2-like_C"/>
</dbReference>
<evidence type="ECO:0000256" key="2">
    <source>
        <dbReference type="SAM" id="MobiDB-lite"/>
    </source>
</evidence>
<dbReference type="SUPFAM" id="SSF103111">
    <property type="entry name" value="Activator of Hsp90 ATPase, Aha1"/>
    <property type="match status" value="1"/>
</dbReference>
<dbReference type="PANTHER" id="PTHR13009">
    <property type="entry name" value="HEAT SHOCK PROTEIN 90 HSP90 CO-CHAPERONE AHA-1"/>
    <property type="match status" value="1"/>
</dbReference>
<protein>
    <recommendedName>
        <fullName evidence="3">Activator of Hsp90 ATPase AHSA1-like N-terminal domain-containing protein</fullName>
    </recommendedName>
</protein>
<dbReference type="InterPro" id="IPR015310">
    <property type="entry name" value="AHSA1-like_N"/>
</dbReference>
<name>A0A835TEI9_CHLIN</name>
<dbReference type="GO" id="GO:0001671">
    <property type="term" value="F:ATPase activator activity"/>
    <property type="evidence" value="ECO:0007669"/>
    <property type="project" value="InterPro"/>
</dbReference>
<dbReference type="Pfam" id="PF08327">
    <property type="entry name" value="AHSA1"/>
    <property type="match status" value="1"/>
</dbReference>
<dbReference type="GO" id="GO:0006457">
    <property type="term" value="P:protein folding"/>
    <property type="evidence" value="ECO:0007669"/>
    <property type="project" value="TreeGrafter"/>
</dbReference>
<dbReference type="OrthoDB" id="567237at2759"/>
<keyword evidence="5" id="KW-1185">Reference proteome</keyword>
<evidence type="ECO:0000313" key="5">
    <source>
        <dbReference type="Proteomes" id="UP000650467"/>
    </source>
</evidence>
<evidence type="ECO:0000313" key="4">
    <source>
        <dbReference type="EMBL" id="KAG2436776.1"/>
    </source>
</evidence>
<dbReference type="Gene3D" id="3.30.530.20">
    <property type="match status" value="1"/>
</dbReference>
<comment type="similarity">
    <text evidence="1">Belongs to the AHA1 family.</text>
</comment>
<dbReference type="EMBL" id="JAEHOC010000012">
    <property type="protein sequence ID" value="KAG2436776.1"/>
    <property type="molecule type" value="Genomic_DNA"/>
</dbReference>
<accession>A0A835TEI9</accession>
<dbReference type="Gene3D" id="3.15.10.20">
    <property type="entry name" value="Activator of Hsp90 ATPase Aha1, N-terminal domain"/>
    <property type="match status" value="1"/>
</dbReference>
<dbReference type="InterPro" id="IPR023393">
    <property type="entry name" value="START-like_dom_sf"/>
</dbReference>
<dbReference type="Proteomes" id="UP000650467">
    <property type="component" value="Unassembled WGS sequence"/>
</dbReference>
<dbReference type="AlphaFoldDB" id="A0A835TEI9"/>
<dbReference type="PANTHER" id="PTHR13009:SF8">
    <property type="entry name" value="AHA1 DOMAIN-CONTAINING PROTEIN"/>
    <property type="match status" value="1"/>
</dbReference>
<dbReference type="InterPro" id="IPR036338">
    <property type="entry name" value="Aha1"/>
</dbReference>
<proteinExistence type="inferred from homology"/>
<organism evidence="4 5">
    <name type="scientific">Chlamydomonas incerta</name>
    <dbReference type="NCBI Taxonomy" id="51695"/>
    <lineage>
        <taxon>Eukaryota</taxon>
        <taxon>Viridiplantae</taxon>
        <taxon>Chlorophyta</taxon>
        <taxon>core chlorophytes</taxon>
        <taxon>Chlorophyceae</taxon>
        <taxon>CS clade</taxon>
        <taxon>Chlamydomonadales</taxon>
        <taxon>Chlamydomonadaceae</taxon>
        <taxon>Chlamydomonas</taxon>
    </lineage>
</organism>
<dbReference type="SMART" id="SM01000">
    <property type="entry name" value="Aha1_N"/>
    <property type="match status" value="1"/>
</dbReference>